<reference evidence="1" key="1">
    <citation type="submission" date="2019-02" db="EMBL/GenBank/DDBJ databases">
        <authorList>
            <person name="Gruber-Vodicka R. H."/>
            <person name="Seah K. B. B."/>
        </authorList>
    </citation>
    <scope>NUCLEOTIDE SEQUENCE</scope>
    <source>
        <strain evidence="1">BECK_BZ197</strain>
    </source>
</reference>
<evidence type="ECO:0000313" key="1">
    <source>
        <dbReference type="EMBL" id="VFK28352.1"/>
    </source>
</evidence>
<protein>
    <submittedName>
        <fullName evidence="1">Uncharacterized protein</fullName>
    </submittedName>
</protein>
<proteinExistence type="predicted"/>
<accession>A0A450XGB3</accession>
<sequence length="55" mass="5837">MALARVGVDEGDGESDGGCVFHGSMILVFMEEDMGVAPIRGCRDGRFQMTLSIGD</sequence>
<gene>
    <name evidence="1" type="ORF">BECKMB1821G_GA0114241_103623</name>
</gene>
<organism evidence="1">
    <name type="scientific">Candidatus Kentrum sp. MB</name>
    <dbReference type="NCBI Taxonomy" id="2138164"/>
    <lineage>
        <taxon>Bacteria</taxon>
        <taxon>Pseudomonadati</taxon>
        <taxon>Pseudomonadota</taxon>
        <taxon>Gammaproteobacteria</taxon>
        <taxon>Candidatus Kentrum</taxon>
    </lineage>
</organism>
<dbReference type="EMBL" id="CAADFO010000036">
    <property type="protein sequence ID" value="VFK28352.1"/>
    <property type="molecule type" value="Genomic_DNA"/>
</dbReference>
<name>A0A450XGB3_9GAMM</name>
<dbReference type="AlphaFoldDB" id="A0A450XGB3"/>